<dbReference type="GO" id="GO:0016020">
    <property type="term" value="C:membrane"/>
    <property type="evidence" value="ECO:0007669"/>
    <property type="project" value="TreeGrafter"/>
</dbReference>
<accession>A0A0K1Q3M4</accession>
<dbReference type="Pfam" id="PF00561">
    <property type="entry name" value="Abhydrolase_1"/>
    <property type="match status" value="1"/>
</dbReference>
<dbReference type="InterPro" id="IPR000073">
    <property type="entry name" value="AB_hydrolase_1"/>
</dbReference>
<dbReference type="PANTHER" id="PTHR43798">
    <property type="entry name" value="MONOACYLGLYCEROL LIPASE"/>
    <property type="match status" value="1"/>
</dbReference>
<dbReference type="PANTHER" id="PTHR43798:SF33">
    <property type="entry name" value="HYDROLASE, PUTATIVE (AFU_ORTHOLOGUE AFUA_2G14860)-RELATED"/>
    <property type="match status" value="1"/>
</dbReference>
<dbReference type="PRINTS" id="PR00412">
    <property type="entry name" value="EPOXHYDRLASE"/>
</dbReference>
<dbReference type="EMBL" id="CP012333">
    <property type="protein sequence ID" value="AKV00222.1"/>
    <property type="molecule type" value="Genomic_DNA"/>
</dbReference>
<dbReference type="STRING" id="1391654.AKJ09_06885"/>
<evidence type="ECO:0000259" key="1">
    <source>
        <dbReference type="Pfam" id="PF00561"/>
    </source>
</evidence>
<dbReference type="AlphaFoldDB" id="A0A0K1Q3M4"/>
<reference evidence="2 3" key="1">
    <citation type="submission" date="2015-08" db="EMBL/GenBank/DDBJ databases">
        <authorList>
            <person name="Babu N.S."/>
            <person name="Beckwith C.J."/>
            <person name="Beseler K.G."/>
            <person name="Brison A."/>
            <person name="Carone J.V."/>
            <person name="Caskin T.P."/>
            <person name="Diamond M."/>
            <person name="Durham M.E."/>
            <person name="Foxe J.M."/>
            <person name="Go M."/>
            <person name="Henderson B.A."/>
            <person name="Jones I.B."/>
            <person name="McGettigan J.A."/>
            <person name="Micheletti S.J."/>
            <person name="Nasrallah M.E."/>
            <person name="Ortiz D."/>
            <person name="Piller C.R."/>
            <person name="Privatt S.R."/>
            <person name="Schneider S.L."/>
            <person name="Sharp S."/>
            <person name="Smith T.C."/>
            <person name="Stanton J.D."/>
            <person name="Ullery H.E."/>
            <person name="Wilson R.J."/>
            <person name="Serrano M.G."/>
            <person name="Buck G."/>
            <person name="Lee V."/>
            <person name="Wang Y."/>
            <person name="Carvalho R."/>
            <person name="Voegtly L."/>
            <person name="Shi R."/>
            <person name="Duckworth R."/>
            <person name="Johnson A."/>
            <person name="Loviza R."/>
            <person name="Walstead R."/>
            <person name="Shah Z."/>
            <person name="Kiflezghi M."/>
            <person name="Wade K."/>
            <person name="Ball S.L."/>
            <person name="Bradley K.W."/>
            <person name="Asai D.J."/>
            <person name="Bowman C.A."/>
            <person name="Russell D.A."/>
            <person name="Pope W.H."/>
            <person name="Jacobs-Sera D."/>
            <person name="Hendrix R.W."/>
            <person name="Hatfull G.F."/>
        </authorList>
    </citation>
    <scope>NUCLEOTIDE SEQUENCE [LARGE SCALE GENOMIC DNA]</scope>
    <source>
        <strain evidence="2 3">DSM 27648</strain>
    </source>
</reference>
<evidence type="ECO:0000313" key="3">
    <source>
        <dbReference type="Proteomes" id="UP000064967"/>
    </source>
</evidence>
<proteinExistence type="predicted"/>
<keyword evidence="3" id="KW-1185">Reference proteome</keyword>
<protein>
    <submittedName>
        <fullName evidence="2">HMP-PP hydrolase (Pyridoxal phosphatase) Cof</fullName>
    </submittedName>
</protein>
<dbReference type="KEGG" id="llu:AKJ09_06885"/>
<name>A0A0K1Q3M4_9BACT</name>
<dbReference type="GO" id="GO:0016787">
    <property type="term" value="F:hydrolase activity"/>
    <property type="evidence" value="ECO:0007669"/>
    <property type="project" value="UniProtKB-KW"/>
</dbReference>
<dbReference type="SUPFAM" id="SSF53474">
    <property type="entry name" value="alpha/beta-Hydrolases"/>
    <property type="match status" value="1"/>
</dbReference>
<dbReference type="OrthoDB" id="5342129at2"/>
<keyword evidence="2" id="KW-0378">Hydrolase</keyword>
<gene>
    <name evidence="2" type="ORF">AKJ09_06885</name>
</gene>
<feature type="domain" description="AB hydrolase-1" evidence="1">
    <location>
        <begin position="26"/>
        <end position="248"/>
    </location>
</feature>
<dbReference type="Gene3D" id="3.40.50.1820">
    <property type="entry name" value="alpha/beta hydrolase"/>
    <property type="match status" value="1"/>
</dbReference>
<evidence type="ECO:0000313" key="2">
    <source>
        <dbReference type="EMBL" id="AKV00222.1"/>
    </source>
</evidence>
<dbReference type="RefSeq" id="WP_146651551.1">
    <property type="nucleotide sequence ID" value="NZ_CP012333.1"/>
</dbReference>
<dbReference type="InterPro" id="IPR050266">
    <property type="entry name" value="AB_hydrolase_sf"/>
</dbReference>
<dbReference type="PATRIC" id="fig|1391654.3.peg.6994"/>
<sequence>MTIWNRAVCETNGVRLHYLRTGGDKPPVVLLHGLMGSGACWTPLARALEGEFDVIMPDLRGHGDSSAPDHGYRYDDHASDVVGLIRGLGLSRPILLGHSMGGMTAAVVASRGEGLLRGLVLVDPTFLSPERQREVHESDVAEQHRKVLGLTKSELVAQARARNPHRSPEIVELQAEARLKTRMSAFDVLTPPNPVYREVMSAIDVPSLLVIGDSPVVTMDMATELRALNPRVRIEEIQNAGHGLPFEQPEHLAEVVASFLRDLVQGVAA</sequence>
<organism evidence="2 3">
    <name type="scientific">Labilithrix luteola</name>
    <dbReference type="NCBI Taxonomy" id="1391654"/>
    <lineage>
        <taxon>Bacteria</taxon>
        <taxon>Pseudomonadati</taxon>
        <taxon>Myxococcota</taxon>
        <taxon>Polyangia</taxon>
        <taxon>Polyangiales</taxon>
        <taxon>Labilitrichaceae</taxon>
        <taxon>Labilithrix</taxon>
    </lineage>
</organism>
<dbReference type="Proteomes" id="UP000064967">
    <property type="component" value="Chromosome"/>
</dbReference>
<dbReference type="InterPro" id="IPR000639">
    <property type="entry name" value="Epox_hydrolase-like"/>
</dbReference>
<dbReference type="InterPro" id="IPR029058">
    <property type="entry name" value="AB_hydrolase_fold"/>
</dbReference>